<feature type="region of interest" description="Disordered" evidence="1">
    <location>
        <begin position="534"/>
        <end position="556"/>
    </location>
</feature>
<feature type="region of interest" description="Disordered" evidence="1">
    <location>
        <begin position="579"/>
        <end position="602"/>
    </location>
</feature>
<feature type="compositionally biased region" description="Low complexity" evidence="1">
    <location>
        <begin position="273"/>
        <end position="288"/>
    </location>
</feature>
<dbReference type="VEuPathDB" id="TriTrypDB:Lsey_0132_0160"/>
<feature type="compositionally biased region" description="Low complexity" evidence="1">
    <location>
        <begin position="67"/>
        <end position="82"/>
    </location>
</feature>
<comment type="caution">
    <text evidence="2">The sequence shown here is derived from an EMBL/GenBank/DDBJ whole genome shotgun (WGS) entry which is preliminary data.</text>
</comment>
<feature type="compositionally biased region" description="Low complexity" evidence="1">
    <location>
        <begin position="979"/>
        <end position="993"/>
    </location>
</feature>
<feature type="region of interest" description="Disordered" evidence="1">
    <location>
        <begin position="708"/>
        <end position="786"/>
    </location>
</feature>
<feature type="compositionally biased region" description="Low complexity" evidence="1">
    <location>
        <begin position="209"/>
        <end position="221"/>
    </location>
</feature>
<feature type="compositionally biased region" description="Low complexity" evidence="1">
    <location>
        <begin position="717"/>
        <end position="747"/>
    </location>
</feature>
<dbReference type="EMBL" id="LJSK01000132">
    <property type="protein sequence ID" value="KPI86418.1"/>
    <property type="molecule type" value="Genomic_DNA"/>
</dbReference>
<feature type="compositionally biased region" description="Polar residues" evidence="1">
    <location>
        <begin position="417"/>
        <end position="435"/>
    </location>
</feature>
<feature type="compositionally biased region" description="Basic residues" evidence="1">
    <location>
        <begin position="121"/>
        <end position="132"/>
    </location>
</feature>
<protein>
    <submittedName>
        <fullName evidence="2">Uncharacterized protein</fullName>
    </submittedName>
</protein>
<organism evidence="2 3">
    <name type="scientific">Leptomonas seymouri</name>
    <dbReference type="NCBI Taxonomy" id="5684"/>
    <lineage>
        <taxon>Eukaryota</taxon>
        <taxon>Discoba</taxon>
        <taxon>Euglenozoa</taxon>
        <taxon>Kinetoplastea</taxon>
        <taxon>Metakinetoplastina</taxon>
        <taxon>Trypanosomatida</taxon>
        <taxon>Trypanosomatidae</taxon>
        <taxon>Leishmaniinae</taxon>
        <taxon>Leptomonas</taxon>
    </lineage>
</organism>
<dbReference type="Proteomes" id="UP000038009">
    <property type="component" value="Unassembled WGS sequence"/>
</dbReference>
<feature type="region of interest" description="Disordered" evidence="1">
    <location>
        <begin position="642"/>
        <end position="688"/>
    </location>
</feature>
<proteinExistence type="predicted"/>
<gene>
    <name evidence="2" type="ORF">ABL78_4534</name>
</gene>
<feature type="compositionally biased region" description="Polar residues" evidence="1">
    <location>
        <begin position="95"/>
        <end position="110"/>
    </location>
</feature>
<name>A0A0N1HY38_LEPSE</name>
<sequence length="1057" mass="110089">MSTPHPPPSTDTPHVSSEPRRAFGAGSPADAHKAVPSVGSASLESWDRGDGAAGRSGRDQAGGGALTPTTFSGFSTPTTTSFMMDAEVEGDKDNANNIQQPTVTLPNSEANAVLPQPQPQRRVRQWTPRRRSPGSCSIGSTGGGTVGDSGVTTVRDWVQSTRCSPSKEPRSSSASRRDGFVSSFVSALVPREAHPSSNGGDERSGAVWSRSATTTTASARSGSQVGSARGDSENEQQQHQHRVQSPPRTASWRQLRSHPGGASSRVPPPLPSPAAALSSFSSAQSSLLGTPTFSSALSRCDSWFSANALENWEGRGVQANESADATDLNSMATSATLMRGWGTSDPSGQRAASVFSGVSSPSVLTPLSSRAASPTVFASHLRNDKGTRYLHLPTSSSSSVLSVGISARELEQMREWQGTTEAQQQGSITHDNSSGAGALYGQAANLPPAVPRAAQRGGLSERRRGGIEPLSARSDSLSRASASSYSNTIWGDQRNNDVPTSLGWWSYGSDDSGRGPPLSSTASSHRLSPVSFSHAWSGGGGRELPGSCTATPLPPPSPHVFPSDVLAFGCGRQLDADGAVDERTMEDIEDEDRKRKCVESPTTSPMLAALSLSLGSSSPSLAEALSAQPSRLALPSEVHLWQQRARRRRGVSPSVARPDEDDEGVGLNDAMGGVTDGSSGVVQGDCNHAGRGYEAGPFQVGQRDAEAAALGGGGGSSSSNPPRSPPTSAARTAASSAAPACTSTTATRPPPLTGHNRFSHHRRGQRQGSDHDGLSYDADSSPPLAPLREATVAPSAAARVDVTEVGGAEEDGDREINCRAASLSFCSASEDEPEVDTFTLERSQAVMEDADAEAFSALLARQHHLRVHATSDFASDLRAHGVHVDPALWEEEEALEGGGSCMKKELLTRSHRPVAAGTEGVAEGVGTGPSYACGSFGAQRASTAITSTTTCSPRSPPPVPPTAANAAASPFEDPKARCTSSTTTAAPSTPPTSRISGEEHRLYTPLRPKCPAHHVRLGETEDSEEMPTPGSATTMSSRSRRDVSPPVRERSMAPAEL</sequence>
<evidence type="ECO:0000313" key="2">
    <source>
        <dbReference type="EMBL" id="KPI86418.1"/>
    </source>
</evidence>
<dbReference type="AlphaFoldDB" id="A0A0N1HY38"/>
<feature type="region of interest" description="Disordered" evidence="1">
    <location>
        <begin position="947"/>
        <end position="1057"/>
    </location>
</feature>
<evidence type="ECO:0000313" key="3">
    <source>
        <dbReference type="Proteomes" id="UP000038009"/>
    </source>
</evidence>
<feature type="compositionally biased region" description="Basic and acidic residues" evidence="1">
    <location>
        <begin position="580"/>
        <end position="598"/>
    </location>
</feature>
<feature type="region of interest" description="Disordered" evidence="1">
    <location>
        <begin position="416"/>
        <end position="478"/>
    </location>
</feature>
<feature type="compositionally biased region" description="Pro residues" evidence="1">
    <location>
        <begin position="1"/>
        <end position="10"/>
    </location>
</feature>
<feature type="compositionally biased region" description="Basic and acidic residues" evidence="1">
    <location>
        <begin position="1039"/>
        <end position="1051"/>
    </location>
</feature>
<evidence type="ECO:0000256" key="1">
    <source>
        <dbReference type="SAM" id="MobiDB-lite"/>
    </source>
</evidence>
<dbReference type="OMA" id="KCVESPR"/>
<keyword evidence="3" id="KW-1185">Reference proteome</keyword>
<reference evidence="2 3" key="1">
    <citation type="journal article" date="2015" name="PLoS Pathog.">
        <title>Leptomonas seymouri: Adaptations to the Dixenous Life Cycle Analyzed by Genome Sequencing, Transcriptome Profiling and Co-infection with Leishmania donovani.</title>
        <authorList>
            <person name="Kraeva N."/>
            <person name="Butenko A."/>
            <person name="Hlavacova J."/>
            <person name="Kostygov A."/>
            <person name="Myskova J."/>
            <person name="Grybchuk D."/>
            <person name="Lestinova T."/>
            <person name="Votypka J."/>
            <person name="Volf P."/>
            <person name="Opperdoes F."/>
            <person name="Flegontov P."/>
            <person name="Lukes J."/>
            <person name="Yurchenko V."/>
        </authorList>
    </citation>
    <scope>NUCLEOTIDE SEQUENCE [LARGE SCALE GENOMIC DNA]</scope>
    <source>
        <strain evidence="2 3">ATCC 30220</strain>
    </source>
</reference>
<feature type="region of interest" description="Disordered" evidence="1">
    <location>
        <begin position="1"/>
        <end position="288"/>
    </location>
</feature>
<accession>A0A0N1HY38</accession>
<feature type="compositionally biased region" description="Basic and acidic residues" evidence="1">
    <location>
        <begin position="165"/>
        <end position="179"/>
    </location>
</feature>
<dbReference type="OrthoDB" id="267207at2759"/>